<dbReference type="SUPFAM" id="SSF50129">
    <property type="entry name" value="GroES-like"/>
    <property type="match status" value="1"/>
</dbReference>
<dbReference type="InterPro" id="IPR011032">
    <property type="entry name" value="GroES-like_sf"/>
</dbReference>
<reference evidence="2 3" key="1">
    <citation type="submission" date="2019-07" db="EMBL/GenBank/DDBJ databases">
        <title>Full genome sequence of Humibacter sp. WJ7-1.</title>
        <authorList>
            <person name="Im W.-T."/>
        </authorList>
    </citation>
    <scope>NUCLEOTIDE SEQUENCE [LARGE SCALE GENOMIC DNA]</scope>
    <source>
        <strain evidence="2 3">WJ7-1</strain>
    </source>
</reference>
<dbReference type="InterPro" id="IPR013154">
    <property type="entry name" value="ADH-like_N"/>
</dbReference>
<dbReference type="Gene3D" id="3.90.180.10">
    <property type="entry name" value="Medium-chain alcohol dehydrogenases, catalytic domain"/>
    <property type="match status" value="1"/>
</dbReference>
<dbReference type="Proteomes" id="UP000320216">
    <property type="component" value="Chromosome"/>
</dbReference>
<dbReference type="Pfam" id="PF13602">
    <property type="entry name" value="ADH_zinc_N_2"/>
    <property type="match status" value="1"/>
</dbReference>
<feature type="domain" description="Enoyl reductase (ER)" evidence="1">
    <location>
        <begin position="12"/>
        <end position="313"/>
    </location>
</feature>
<dbReference type="Gene3D" id="3.40.50.720">
    <property type="entry name" value="NAD(P)-binding Rossmann-like Domain"/>
    <property type="match status" value="1"/>
</dbReference>
<keyword evidence="3" id="KW-1185">Reference proteome</keyword>
<evidence type="ECO:0000313" key="3">
    <source>
        <dbReference type="Proteomes" id="UP000320216"/>
    </source>
</evidence>
<name>A0A5B8M5W6_9MICO</name>
<protein>
    <submittedName>
        <fullName evidence="2">NADP-dependent oxidoreductase</fullName>
    </submittedName>
</protein>
<dbReference type="PANTHER" id="PTHR43482:SF1">
    <property type="entry name" value="PROTEIN AST1-RELATED"/>
    <property type="match status" value="1"/>
</dbReference>
<dbReference type="AlphaFoldDB" id="A0A5B8M5W6"/>
<dbReference type="InterPro" id="IPR036291">
    <property type="entry name" value="NAD(P)-bd_dom_sf"/>
</dbReference>
<dbReference type="EMBL" id="CP042305">
    <property type="protein sequence ID" value="QDZ15489.1"/>
    <property type="molecule type" value="Genomic_DNA"/>
</dbReference>
<dbReference type="KEGG" id="huw:FPZ11_12615"/>
<dbReference type="OrthoDB" id="3175656at2"/>
<sequence>MTIHAIGFDHYGDPDVLHRVELPEPVPARGQVRISVTAAGVNPTDATVRSGGRAAQYAEQPVPHIPGMDLAGTIDALGDGVESRLQLGDAVVALVLPFAETRGAYTTSIVVDQRSVVHAPAGATPAESATLLLNAVTATLALDALSLGAGDVLAVTGAPGAVGTDTIALARRRGLTVVADSRAGSEDRLRARGADLVLPRGETFADRVREHYPDGVQGLVDAAALNESALAAVADGGAIASLKGWSGPTARGIRVEAISSFGVVTDTALLRQVRDQAEAGILPLPVAQVFAAHDAPRAHRRLAAGGLDGRLVLDMAGLR</sequence>
<evidence type="ECO:0000313" key="2">
    <source>
        <dbReference type="EMBL" id="QDZ15489.1"/>
    </source>
</evidence>
<dbReference type="Pfam" id="PF08240">
    <property type="entry name" value="ADH_N"/>
    <property type="match status" value="1"/>
</dbReference>
<proteinExistence type="predicted"/>
<dbReference type="InterPro" id="IPR020843">
    <property type="entry name" value="ER"/>
</dbReference>
<dbReference type="CDD" id="cd05289">
    <property type="entry name" value="MDR_like_2"/>
    <property type="match status" value="1"/>
</dbReference>
<accession>A0A5B8M5W6</accession>
<dbReference type="PANTHER" id="PTHR43482">
    <property type="entry name" value="PROTEIN AST1-RELATED"/>
    <property type="match status" value="1"/>
</dbReference>
<dbReference type="GO" id="GO:0016491">
    <property type="term" value="F:oxidoreductase activity"/>
    <property type="evidence" value="ECO:0007669"/>
    <property type="project" value="InterPro"/>
</dbReference>
<organism evidence="2 3">
    <name type="scientific">Humibacter ginsenosidimutans</name>
    <dbReference type="NCBI Taxonomy" id="2599293"/>
    <lineage>
        <taxon>Bacteria</taxon>
        <taxon>Bacillati</taxon>
        <taxon>Actinomycetota</taxon>
        <taxon>Actinomycetes</taxon>
        <taxon>Micrococcales</taxon>
        <taxon>Microbacteriaceae</taxon>
        <taxon>Humibacter</taxon>
    </lineage>
</organism>
<evidence type="ECO:0000259" key="1">
    <source>
        <dbReference type="SMART" id="SM00829"/>
    </source>
</evidence>
<dbReference type="SUPFAM" id="SSF51735">
    <property type="entry name" value="NAD(P)-binding Rossmann-fold domains"/>
    <property type="match status" value="1"/>
</dbReference>
<dbReference type="InterPro" id="IPR052585">
    <property type="entry name" value="Lipid_raft_assoc_Zn_ADH"/>
</dbReference>
<dbReference type="RefSeq" id="WP_146321420.1">
    <property type="nucleotide sequence ID" value="NZ_CP042305.1"/>
</dbReference>
<dbReference type="SMART" id="SM00829">
    <property type="entry name" value="PKS_ER"/>
    <property type="match status" value="1"/>
</dbReference>
<gene>
    <name evidence="2" type="ORF">FPZ11_12615</name>
</gene>